<dbReference type="InterPro" id="IPR023796">
    <property type="entry name" value="Serpin_dom"/>
</dbReference>
<dbReference type="InterPro" id="IPR000215">
    <property type="entry name" value="Serpin_fam"/>
</dbReference>
<evidence type="ECO:0000313" key="5">
    <source>
        <dbReference type="EMBL" id="CAF4066016.1"/>
    </source>
</evidence>
<dbReference type="Proteomes" id="UP000682733">
    <property type="component" value="Unassembled WGS sequence"/>
</dbReference>
<reference evidence="4" key="1">
    <citation type="submission" date="2021-02" db="EMBL/GenBank/DDBJ databases">
        <authorList>
            <person name="Nowell W R."/>
        </authorList>
    </citation>
    <scope>NUCLEOTIDE SEQUENCE</scope>
</reference>
<comment type="similarity">
    <text evidence="1">Belongs to the serpin family.</text>
</comment>
<dbReference type="GO" id="GO:0004867">
    <property type="term" value="F:serine-type endopeptidase inhibitor activity"/>
    <property type="evidence" value="ECO:0007669"/>
    <property type="project" value="InterPro"/>
</dbReference>
<protein>
    <recommendedName>
        <fullName evidence="3">Serpin domain-containing protein</fullName>
    </recommendedName>
</protein>
<sequence length="234" mass="26549">MSNQHCLCLLYSIVIIGLLIRNDGIDCYTVKMPTDLVLNYSMNGNTRTHNQSSRLPDFPDERTLTEPSIDSDFEVFGLNLYRELTKLKPKENIFLSPASIAIALSMTTAGTNGTTLKQLMSVLNVQTIGDMNVRAHKIASLINLSDSKEMKLKLANNIFIQIHYNISQNYKKLLEDEYLSSITAIDYENKPDESRNEINQWVEQQTNSLIKDLISPTDITSATKFILVNCIYFK</sequence>
<dbReference type="GO" id="GO:0005615">
    <property type="term" value="C:extracellular space"/>
    <property type="evidence" value="ECO:0007669"/>
    <property type="project" value="InterPro"/>
</dbReference>
<dbReference type="EMBL" id="CAJNOK010017186">
    <property type="protein sequence ID" value="CAF1259198.1"/>
    <property type="molecule type" value="Genomic_DNA"/>
</dbReference>
<feature type="non-terminal residue" evidence="4">
    <location>
        <position position="1"/>
    </location>
</feature>
<name>A0A8S2ETX4_9BILA</name>
<dbReference type="SUPFAM" id="SSF56574">
    <property type="entry name" value="Serpins"/>
    <property type="match status" value="1"/>
</dbReference>
<comment type="caution">
    <text evidence="4">The sequence shown here is derived from an EMBL/GenBank/DDBJ whole genome shotgun (WGS) entry which is preliminary data.</text>
</comment>
<feature type="domain" description="Serpin" evidence="3">
    <location>
        <begin position="75"/>
        <end position="234"/>
    </location>
</feature>
<dbReference type="CDD" id="cd00172">
    <property type="entry name" value="serpin"/>
    <property type="match status" value="1"/>
</dbReference>
<evidence type="ECO:0000259" key="3">
    <source>
        <dbReference type="Pfam" id="PF00079"/>
    </source>
</evidence>
<dbReference type="EMBL" id="CAJOBA010038741">
    <property type="protein sequence ID" value="CAF4066016.1"/>
    <property type="molecule type" value="Genomic_DNA"/>
</dbReference>
<accession>A0A8S2ETX4</accession>
<dbReference type="Pfam" id="PF00079">
    <property type="entry name" value="Serpin"/>
    <property type="match status" value="1"/>
</dbReference>
<organism evidence="4 6">
    <name type="scientific">Didymodactylos carnosus</name>
    <dbReference type="NCBI Taxonomy" id="1234261"/>
    <lineage>
        <taxon>Eukaryota</taxon>
        <taxon>Metazoa</taxon>
        <taxon>Spiralia</taxon>
        <taxon>Gnathifera</taxon>
        <taxon>Rotifera</taxon>
        <taxon>Eurotatoria</taxon>
        <taxon>Bdelloidea</taxon>
        <taxon>Philodinida</taxon>
        <taxon>Philodinidae</taxon>
        <taxon>Didymodactylos</taxon>
    </lineage>
</organism>
<feature type="signal peptide" evidence="2">
    <location>
        <begin position="1"/>
        <end position="24"/>
    </location>
</feature>
<dbReference type="InterPro" id="IPR042178">
    <property type="entry name" value="Serpin_sf_1"/>
</dbReference>
<keyword evidence="2" id="KW-0732">Signal</keyword>
<proteinExistence type="inferred from homology"/>
<dbReference type="PANTHER" id="PTHR11461">
    <property type="entry name" value="SERINE PROTEASE INHIBITOR, SERPIN"/>
    <property type="match status" value="1"/>
</dbReference>
<dbReference type="Gene3D" id="3.30.497.10">
    <property type="entry name" value="Antithrombin, subunit I, domain 2"/>
    <property type="match status" value="1"/>
</dbReference>
<dbReference type="PANTHER" id="PTHR11461:SF211">
    <property type="entry name" value="GH10112P-RELATED"/>
    <property type="match status" value="1"/>
</dbReference>
<evidence type="ECO:0000256" key="2">
    <source>
        <dbReference type="SAM" id="SignalP"/>
    </source>
</evidence>
<dbReference type="Proteomes" id="UP000677228">
    <property type="component" value="Unassembled WGS sequence"/>
</dbReference>
<evidence type="ECO:0000313" key="4">
    <source>
        <dbReference type="EMBL" id="CAF1259198.1"/>
    </source>
</evidence>
<feature type="chain" id="PRO_5035646846" description="Serpin domain-containing protein" evidence="2">
    <location>
        <begin position="25"/>
        <end position="234"/>
    </location>
</feature>
<dbReference type="InterPro" id="IPR036186">
    <property type="entry name" value="Serpin_sf"/>
</dbReference>
<dbReference type="AlphaFoldDB" id="A0A8S2ETX4"/>
<gene>
    <name evidence="4" type="ORF">OVA965_LOCUS26650</name>
    <name evidence="5" type="ORF">TMI583_LOCUS27391</name>
</gene>
<evidence type="ECO:0000313" key="6">
    <source>
        <dbReference type="Proteomes" id="UP000677228"/>
    </source>
</evidence>
<evidence type="ECO:0000256" key="1">
    <source>
        <dbReference type="ARBA" id="ARBA00009500"/>
    </source>
</evidence>